<dbReference type="Gene3D" id="1.10.150.250">
    <property type="entry name" value="Flavinator of succinate dehydrogenase"/>
    <property type="match status" value="1"/>
</dbReference>
<evidence type="ECO:0000256" key="2">
    <source>
        <dbReference type="ARBA" id="ARBA00019418"/>
    </source>
</evidence>
<accession>A0ABX0JVN0</accession>
<keyword evidence="3" id="KW-0143">Chaperone</keyword>
<organism evidence="4 5">
    <name type="scientific">Acetobacter musti</name>
    <dbReference type="NCBI Taxonomy" id="864732"/>
    <lineage>
        <taxon>Bacteria</taxon>
        <taxon>Pseudomonadati</taxon>
        <taxon>Pseudomonadota</taxon>
        <taxon>Alphaproteobacteria</taxon>
        <taxon>Acetobacterales</taxon>
        <taxon>Acetobacteraceae</taxon>
        <taxon>Acetobacter</taxon>
    </lineage>
</organism>
<dbReference type="InterPro" id="IPR036714">
    <property type="entry name" value="SDH_sf"/>
</dbReference>
<comment type="caution">
    <text evidence="4">The sequence shown here is derived from an EMBL/GenBank/DDBJ whole genome shotgun (WGS) entry which is preliminary data.</text>
</comment>
<comment type="similarity">
    <text evidence="1">Belongs to the SdhE FAD assembly factor family.</text>
</comment>
<evidence type="ECO:0000256" key="3">
    <source>
        <dbReference type="ARBA" id="ARBA00023186"/>
    </source>
</evidence>
<proteinExistence type="inferred from homology"/>
<evidence type="ECO:0000313" key="5">
    <source>
        <dbReference type="Proteomes" id="UP000635278"/>
    </source>
</evidence>
<keyword evidence="5" id="KW-1185">Reference proteome</keyword>
<evidence type="ECO:0000256" key="1">
    <source>
        <dbReference type="ARBA" id="ARBA00008571"/>
    </source>
</evidence>
<protein>
    <recommendedName>
        <fullName evidence="2">FAD assembly factor SdhE</fullName>
    </recommendedName>
</protein>
<sequence>MEQNETITPVTSSAEEQADLERRRRRLLFRSQHRGTFETDILIGGFVERHVSTMTASDLDDIEAVLETPDPILTDWLFNRLPVPPENETPMLRALLNDAHRRAGIISEPAKPD</sequence>
<name>A0ABX0JVN0_9PROT</name>
<reference evidence="4 5" key="1">
    <citation type="journal article" date="2020" name="Int. J. Syst. Evol. Microbiol.">
        <title>Novel acetic acid bacteria from cider fermentations: Acetobacter conturbans sp. nov. and Acetobacter fallax sp. nov.</title>
        <authorList>
            <person name="Sombolestani A.S."/>
            <person name="Cleenwerck I."/>
            <person name="Cnockaert M."/>
            <person name="Borremans W."/>
            <person name="Wieme A.D."/>
            <person name="De Vuyst L."/>
            <person name="Vandamme P."/>
        </authorList>
    </citation>
    <scope>NUCLEOTIDE SEQUENCE [LARGE SCALE GENOMIC DNA]</scope>
    <source>
        <strain evidence="4 5">LMG 30640</strain>
    </source>
</reference>
<dbReference type="SUPFAM" id="SSF109910">
    <property type="entry name" value="YgfY-like"/>
    <property type="match status" value="1"/>
</dbReference>
<dbReference type="EMBL" id="WOTB01000017">
    <property type="protein sequence ID" value="NHN85569.1"/>
    <property type="molecule type" value="Genomic_DNA"/>
</dbReference>
<dbReference type="Pfam" id="PF03937">
    <property type="entry name" value="Sdh5"/>
    <property type="match status" value="1"/>
</dbReference>
<evidence type="ECO:0000313" key="4">
    <source>
        <dbReference type="EMBL" id="NHN85569.1"/>
    </source>
</evidence>
<dbReference type="RefSeq" id="WP_173583956.1">
    <property type="nucleotide sequence ID" value="NZ_WOTB01000017.1"/>
</dbReference>
<dbReference type="InterPro" id="IPR005631">
    <property type="entry name" value="SDH"/>
</dbReference>
<dbReference type="PANTHER" id="PTHR12469:SF2">
    <property type="entry name" value="SUCCINATE DEHYDROGENASE ASSEMBLY FACTOR 2, MITOCHONDRIAL"/>
    <property type="match status" value="1"/>
</dbReference>
<gene>
    <name evidence="4" type="ORF">GOB93_13090</name>
</gene>
<dbReference type="PANTHER" id="PTHR12469">
    <property type="entry name" value="PROTEIN EMI5 HOMOLOG, MITOCHONDRIAL"/>
    <property type="match status" value="1"/>
</dbReference>
<dbReference type="Proteomes" id="UP000635278">
    <property type="component" value="Unassembled WGS sequence"/>
</dbReference>